<organism evidence="3 4">
    <name type="scientific">Deinococcus aerophilus</name>
    <dbReference type="NCBI Taxonomy" id="522488"/>
    <lineage>
        <taxon>Bacteria</taxon>
        <taxon>Thermotogati</taxon>
        <taxon>Deinococcota</taxon>
        <taxon>Deinococci</taxon>
        <taxon>Deinococcales</taxon>
        <taxon>Deinococcaceae</taxon>
        <taxon>Deinococcus</taxon>
    </lineage>
</organism>
<evidence type="ECO:0000259" key="2">
    <source>
        <dbReference type="PROSITE" id="PS50887"/>
    </source>
</evidence>
<dbReference type="PROSITE" id="PS50887">
    <property type="entry name" value="GGDEF"/>
    <property type="match status" value="1"/>
</dbReference>
<dbReference type="Pfam" id="PF00990">
    <property type="entry name" value="GGDEF"/>
    <property type="match status" value="1"/>
</dbReference>
<dbReference type="RefSeq" id="WP_188900231.1">
    <property type="nucleotide sequence ID" value="NZ_BMOM01000001.1"/>
</dbReference>
<keyword evidence="4" id="KW-1185">Reference proteome</keyword>
<dbReference type="SUPFAM" id="SSF55073">
    <property type="entry name" value="Nucleotide cyclase"/>
    <property type="match status" value="1"/>
</dbReference>
<dbReference type="Gene3D" id="3.30.70.270">
    <property type="match status" value="1"/>
</dbReference>
<dbReference type="Gene3D" id="1.25.40.10">
    <property type="entry name" value="Tetratricopeptide repeat domain"/>
    <property type="match status" value="2"/>
</dbReference>
<dbReference type="SUPFAM" id="SSF52540">
    <property type="entry name" value="P-loop containing nucleoside triphosphate hydrolases"/>
    <property type="match status" value="1"/>
</dbReference>
<dbReference type="InterPro" id="IPR027417">
    <property type="entry name" value="P-loop_NTPase"/>
</dbReference>
<sequence length="1097" mass="116700">MLFDLPLHPEHPDPLTGLPTRQELGAHLLALCGQGQGSLLLCDLDYLKLINDTLGHPAGDAALRDLAATLRGGLQPGWQAYRLGGDEFAVVAPVEAAGLQAWAGGVLAGLAARPGQPLQISAGVAGVCALSTPAGLLAQADRRLYAAKRRGRGRVVGDDGPSPPADHGQRLLERDEELAQLTARLRAALAEPQGGTGETLEIRALPGGGLSAFLVVADRTARLLGYRTLRLRGGEGRQLRQYGAWATATLNGVPLRGPPGVLPASDRPLALLFDRPEDFDPHTLEALGALRSEARLCINGSTLAGSKGDREGMGPSFIWLPPLSEGAVGAVAGMLGGVPLAGPVQAWLAWRSGGAPAEVERWLGALKLEAGLRGEDPQRLTASWPQRATPDHRAPEPGWQWSVSQHLNRPPHWERPYLWGRSAGMRAAADALQRAEPVVLTGPAGRGRTRLAEQLLMECGPGYPGGARVVPLAGTSSAGELLSRLAQALLGQPADLGGLDSLGRVLARRPTLLLLDDLSPGVGTGTLEQLLSFAPATRLIITAPHALGLRREVVLPVPLLHEATVRASLQQVASPGALTERALAWTGGEPARLQDVLRMLIIDASGGLLGDLLAGPSPHGGLPLGLAERQALAALGLFGDVFSLPWGQAVTGASPLMLSALREHGYLVSVGNGLYRLAGGLGMGKVLAPGPSAAWLRQARRRALQEVRRTLDDSTAPDRRTWLERLDAAYVPLRSLLTGLLRHGLPNHGPEAGLIDAVVALSRYRISRTYFLDARADLEQLLSQTSPAHGAAQTGVLRGVRLAEVRLALAQTLQHLGEYAPATALTGAVGTERQLPVAYRARALLIEARILHRRSEYPLARATYHHAQALLVRTRTARRAPELLAQALGGQARSLIYLDDLPEARRLIAGALETLGPDRDPLLRAFLLNTAGLIETEDRQLETAETHLNASLQLYEAHGDREGLILNRMGLTWVRLLRGDGEGSAALGRVLLREAQDAAQIWEIANILLNLGHAERVRGRSAEARRHYQHAEELVSEEDAPSLHAERLGGLAWCAHDEGNLDEARHLLAQALAHPGANAEVRHFFAPLQAALNGSGS</sequence>
<gene>
    <name evidence="3" type="ORF">GCM10010841_01020</name>
</gene>
<dbReference type="InterPro" id="IPR029787">
    <property type="entry name" value="Nucleotide_cyclase"/>
</dbReference>
<dbReference type="SMART" id="SM00267">
    <property type="entry name" value="GGDEF"/>
    <property type="match status" value="1"/>
</dbReference>
<dbReference type="InterPro" id="IPR050469">
    <property type="entry name" value="Diguanylate_Cyclase"/>
</dbReference>
<proteinExistence type="predicted"/>
<dbReference type="InterPro" id="IPR019734">
    <property type="entry name" value="TPR_rpt"/>
</dbReference>
<dbReference type="InterPro" id="IPR011990">
    <property type="entry name" value="TPR-like_helical_dom_sf"/>
</dbReference>
<evidence type="ECO:0000313" key="3">
    <source>
        <dbReference type="EMBL" id="GGL96429.1"/>
    </source>
</evidence>
<evidence type="ECO:0000256" key="1">
    <source>
        <dbReference type="SAM" id="MobiDB-lite"/>
    </source>
</evidence>
<dbReference type="NCBIfam" id="TIGR00254">
    <property type="entry name" value="GGDEF"/>
    <property type="match status" value="1"/>
</dbReference>
<protein>
    <recommendedName>
        <fullName evidence="2">GGDEF domain-containing protein</fullName>
    </recommendedName>
</protein>
<evidence type="ECO:0000313" key="4">
    <source>
        <dbReference type="Proteomes" id="UP000661918"/>
    </source>
</evidence>
<feature type="region of interest" description="Disordered" evidence="1">
    <location>
        <begin position="151"/>
        <end position="170"/>
    </location>
</feature>
<feature type="domain" description="GGDEF" evidence="2">
    <location>
        <begin position="35"/>
        <end position="160"/>
    </location>
</feature>
<comment type="caution">
    <text evidence="3">The sequence shown here is derived from an EMBL/GenBank/DDBJ whole genome shotgun (WGS) entry which is preliminary data.</text>
</comment>
<dbReference type="EMBL" id="BMOM01000001">
    <property type="protein sequence ID" value="GGL96429.1"/>
    <property type="molecule type" value="Genomic_DNA"/>
</dbReference>
<reference evidence="4" key="1">
    <citation type="journal article" date="2019" name="Int. J. Syst. Evol. Microbiol.">
        <title>The Global Catalogue of Microorganisms (GCM) 10K type strain sequencing project: providing services to taxonomists for standard genome sequencing and annotation.</title>
        <authorList>
            <consortium name="The Broad Institute Genomics Platform"/>
            <consortium name="The Broad Institute Genome Sequencing Center for Infectious Disease"/>
            <person name="Wu L."/>
            <person name="Ma J."/>
        </authorList>
    </citation>
    <scope>NUCLEOTIDE SEQUENCE [LARGE SCALE GENOMIC DNA]</scope>
    <source>
        <strain evidence="4">JCM 15443</strain>
    </source>
</reference>
<dbReference type="PANTHER" id="PTHR45138:SF9">
    <property type="entry name" value="DIGUANYLATE CYCLASE DGCM-RELATED"/>
    <property type="match status" value="1"/>
</dbReference>
<dbReference type="InterPro" id="IPR043128">
    <property type="entry name" value="Rev_trsase/Diguanyl_cyclase"/>
</dbReference>
<accession>A0ABQ2GH96</accession>
<dbReference type="Pfam" id="PF13424">
    <property type="entry name" value="TPR_12"/>
    <property type="match status" value="1"/>
</dbReference>
<dbReference type="CDD" id="cd01949">
    <property type="entry name" value="GGDEF"/>
    <property type="match status" value="1"/>
</dbReference>
<name>A0ABQ2GH96_9DEIO</name>
<dbReference type="InterPro" id="IPR000160">
    <property type="entry name" value="GGDEF_dom"/>
</dbReference>
<dbReference type="SMART" id="SM00028">
    <property type="entry name" value="TPR"/>
    <property type="match status" value="4"/>
</dbReference>
<dbReference type="SUPFAM" id="SSF48452">
    <property type="entry name" value="TPR-like"/>
    <property type="match status" value="1"/>
</dbReference>
<dbReference type="PANTHER" id="PTHR45138">
    <property type="entry name" value="REGULATORY COMPONENTS OF SENSORY TRANSDUCTION SYSTEM"/>
    <property type="match status" value="1"/>
</dbReference>
<dbReference type="Proteomes" id="UP000661918">
    <property type="component" value="Unassembled WGS sequence"/>
</dbReference>